<reference evidence="1" key="2">
    <citation type="journal article" date="2019" name="Genome Biol. Evol.">
        <title>Day and night: Metabolic profiles and evolutionary relationships of six axenic non-marine cyanobacteria.</title>
        <authorList>
            <person name="Will S.E."/>
            <person name="Henke P."/>
            <person name="Boedeker C."/>
            <person name="Huang S."/>
            <person name="Brinkmann H."/>
            <person name="Rohde M."/>
            <person name="Jarek M."/>
            <person name="Friedl T."/>
            <person name="Seufert S."/>
            <person name="Schumacher M."/>
            <person name="Overmann J."/>
            <person name="Neumann-Schaal M."/>
            <person name="Petersen J."/>
        </authorList>
    </citation>
    <scope>NUCLEOTIDE SEQUENCE [LARGE SCALE GENOMIC DNA]</scope>
    <source>
        <strain evidence="1">PCC 7102</strain>
    </source>
</reference>
<reference evidence="1" key="1">
    <citation type="submission" date="2018-12" db="EMBL/GenBank/DDBJ databases">
        <authorList>
            <person name="Will S."/>
            <person name="Neumann-Schaal M."/>
            <person name="Henke P."/>
        </authorList>
    </citation>
    <scope>NUCLEOTIDE SEQUENCE</scope>
    <source>
        <strain evidence="1">PCC 7102</strain>
    </source>
</reference>
<accession>A0A3S1AM55</accession>
<sequence>MILPTNYWKIQLPSISDKKIDRVKEFFELQFPSLSKKTTLSVEDNKQIQTVLLEVFRKADDVKDRALAGLCLRCYVSHQICITCRNIPNIYNISGEKLFTHTDLLPLVLNDDGKALVILDSQGKTQHILNYHDNTTQLIPKGAELFSVNILQKYNPDLVNNENLDNWVKRLTCHNENIRSFLWEFGLATPSDWGLLCKTIPRPLSKLFSAEELEIIKAFQTVYQRDRIKTRQKGRCSEPTQSQLQEILSLLQQKNLVISVKELINNLKQIAEILRQDWLYKKTGSTKTVSIEVYNDSTNNYFANPELPYYKDRDLEDIELEKFQKICKQLFDQTLDKVIAEVVQQRIEELRKSKAYNNFAQCYPEGLRLYYQENVSLGDISKKWKIEWSKARRIFQLENFLDIVQYRTEEAFLEQFLKLLNKSQIAPFDNEPENLKNIVESIREFVFSKAFKEAKAELLASKKQTKNSLFAQKIRIYLDNLYCTA</sequence>
<dbReference type="Proteomes" id="UP000271624">
    <property type="component" value="Unassembled WGS sequence"/>
</dbReference>
<proteinExistence type="predicted"/>
<dbReference type="OrthoDB" id="560787at2"/>
<dbReference type="RefSeq" id="WP_127087035.1">
    <property type="nucleotide sequence ID" value="NZ_RSCL01000042.1"/>
</dbReference>
<dbReference type="AlphaFoldDB" id="A0A3S1AM55"/>
<dbReference type="EMBL" id="RSCL01000042">
    <property type="protein sequence ID" value="RUS95301.1"/>
    <property type="molecule type" value="Genomic_DNA"/>
</dbReference>
<protein>
    <submittedName>
        <fullName evidence="1">Uncharacterized protein</fullName>
    </submittedName>
</protein>
<comment type="caution">
    <text evidence="1">The sequence shown here is derived from an EMBL/GenBank/DDBJ whole genome shotgun (WGS) entry which is preliminary data.</text>
</comment>
<keyword evidence="2" id="KW-1185">Reference proteome</keyword>
<evidence type="ECO:0000313" key="1">
    <source>
        <dbReference type="EMBL" id="RUS95301.1"/>
    </source>
</evidence>
<organism evidence="1 2">
    <name type="scientific">Dulcicalothrix desertica PCC 7102</name>
    <dbReference type="NCBI Taxonomy" id="232991"/>
    <lineage>
        <taxon>Bacteria</taxon>
        <taxon>Bacillati</taxon>
        <taxon>Cyanobacteriota</taxon>
        <taxon>Cyanophyceae</taxon>
        <taxon>Nostocales</taxon>
        <taxon>Calotrichaceae</taxon>
        <taxon>Dulcicalothrix</taxon>
    </lineage>
</organism>
<evidence type="ECO:0000313" key="2">
    <source>
        <dbReference type="Proteomes" id="UP000271624"/>
    </source>
</evidence>
<name>A0A3S1AM55_9CYAN</name>
<gene>
    <name evidence="1" type="ORF">DSM106972_090770</name>
</gene>